<evidence type="ECO:0000256" key="3">
    <source>
        <dbReference type="ARBA" id="ARBA00011245"/>
    </source>
</evidence>
<evidence type="ECO:0000256" key="14">
    <source>
        <dbReference type="ARBA" id="ARBA00044632"/>
    </source>
</evidence>
<keyword evidence="8 15" id="KW-0862">Zinc</keyword>
<proteinExistence type="inferred from homology"/>
<comment type="function">
    <text evidence="15">Involved in base excision repair of DNA damaged by oxidation or by mutagenic agents. Acts as DNA glycosylase that recognizes and removes damaged bases. Has a preference for oxidized purines, such as 7,8-dihydro-8-oxoguanine (8-oxoG). Has AP (apurinic/apyrimidinic) lyase activity and introduces nicks in the DNA strand. Cleaves the DNA backbone by beta-delta elimination to generate a single-strand break at the site of the removed base with both 3'- and 5'-phosphates.</text>
</comment>
<dbReference type="SUPFAM" id="SSF57716">
    <property type="entry name" value="Glucocorticoid receptor-like (DNA-binding domain)"/>
    <property type="match status" value="1"/>
</dbReference>
<dbReference type="SMART" id="SM01232">
    <property type="entry name" value="H2TH"/>
    <property type="match status" value="1"/>
</dbReference>
<organism evidence="18 19">
    <name type="scientific">Candidatus Nomurabacteria bacterium CG10_big_fil_rev_8_21_14_0_10_35_16</name>
    <dbReference type="NCBI Taxonomy" id="1974731"/>
    <lineage>
        <taxon>Bacteria</taxon>
        <taxon>Candidatus Nomuraibacteriota</taxon>
    </lineage>
</organism>
<evidence type="ECO:0000256" key="10">
    <source>
        <dbReference type="ARBA" id="ARBA00023204"/>
    </source>
</evidence>
<comment type="catalytic activity">
    <reaction evidence="1 15">
        <text>Hydrolysis of DNA containing ring-opened 7-methylguanine residues, releasing 2,6-diamino-4-hydroxy-5-(N-methyl)formamidopyrimidine.</text>
        <dbReference type="EC" id="3.2.2.23"/>
    </reaction>
</comment>
<dbReference type="PANTHER" id="PTHR22993">
    <property type="entry name" value="FORMAMIDOPYRIMIDINE-DNA GLYCOSYLASE"/>
    <property type="match status" value="1"/>
</dbReference>
<dbReference type="GO" id="GO:0008270">
    <property type="term" value="F:zinc ion binding"/>
    <property type="evidence" value="ECO:0007669"/>
    <property type="project" value="UniProtKB-UniRule"/>
</dbReference>
<evidence type="ECO:0000313" key="18">
    <source>
        <dbReference type="EMBL" id="PIR68380.1"/>
    </source>
</evidence>
<dbReference type="InterPro" id="IPR035937">
    <property type="entry name" value="FPG_N"/>
</dbReference>
<evidence type="ECO:0000259" key="16">
    <source>
        <dbReference type="PROSITE" id="PS51066"/>
    </source>
</evidence>
<dbReference type="InterPro" id="IPR015887">
    <property type="entry name" value="DNA_glyclase_Znf_dom_DNA_BS"/>
</dbReference>
<keyword evidence="11 15" id="KW-0456">Lyase</keyword>
<feature type="active site" description="Proton donor; for beta-elimination activity" evidence="15">
    <location>
        <position position="68"/>
    </location>
</feature>
<dbReference type="Proteomes" id="UP000230094">
    <property type="component" value="Unassembled WGS sequence"/>
</dbReference>
<evidence type="ECO:0000256" key="6">
    <source>
        <dbReference type="ARBA" id="ARBA00022771"/>
    </source>
</evidence>
<feature type="binding site" evidence="15">
    <location>
        <position position="118"/>
    </location>
    <ligand>
        <name>DNA</name>
        <dbReference type="ChEBI" id="CHEBI:16991"/>
    </ligand>
</feature>
<keyword evidence="4 15" id="KW-0479">Metal-binding</keyword>
<evidence type="ECO:0000256" key="2">
    <source>
        <dbReference type="ARBA" id="ARBA00009409"/>
    </source>
</evidence>
<dbReference type="NCBIfam" id="TIGR00577">
    <property type="entry name" value="fpg"/>
    <property type="match status" value="1"/>
</dbReference>
<dbReference type="FunFam" id="1.10.8.50:FF:000003">
    <property type="entry name" value="Formamidopyrimidine-DNA glycosylase"/>
    <property type="match status" value="1"/>
</dbReference>
<feature type="domain" description="FPG-type" evidence="16">
    <location>
        <begin position="265"/>
        <end position="299"/>
    </location>
</feature>
<comment type="subunit">
    <text evidence="3 15">Monomer.</text>
</comment>
<feature type="binding site" evidence="15">
    <location>
        <position position="136"/>
    </location>
    <ligand>
        <name>DNA</name>
        <dbReference type="ChEBI" id="CHEBI:16991"/>
    </ligand>
</feature>
<dbReference type="GO" id="GO:0003684">
    <property type="term" value="F:damaged DNA binding"/>
    <property type="evidence" value="ECO:0007669"/>
    <property type="project" value="InterPro"/>
</dbReference>
<dbReference type="PROSITE" id="PS01242">
    <property type="entry name" value="ZF_FPG_1"/>
    <property type="match status" value="1"/>
</dbReference>
<dbReference type="GO" id="GO:0006284">
    <property type="term" value="P:base-excision repair"/>
    <property type="evidence" value="ECO:0007669"/>
    <property type="project" value="InterPro"/>
</dbReference>
<sequence>MPELPEVENLRRGLNKNILGQKIIKIKVSKPKLVSGKGNTRTASIKKVKEFKQKLKGEIFKTIERRAKNLIFRMRSGKIILVHLKMSGQFVYQSKSNKKTIVGGHPIELSEKIIPNKHTHIILELKKGTLYYNDTRMFGYVLYYPNEKEFEKENHFISLGLEPFDKNFTLQYFQEALKTKKGKIKSVLMEQKIVTGLGNIYADESLFEAKIRPDRSASSLKKQEVIRLYSAILRIMRRAIQIGGSSVATYRLLDNTRGNYAREHKVYGKAGKSCTRCKNTLKKTIIQNRTTVFCPKCQM</sequence>
<dbReference type="AlphaFoldDB" id="A0A2H0TBH8"/>
<gene>
    <name evidence="15" type="primary">mutM</name>
    <name evidence="15" type="synonym">fpg</name>
    <name evidence="18" type="ORF">COU49_01535</name>
</gene>
<keyword evidence="13 15" id="KW-0326">Glycosidase</keyword>
<dbReference type="SUPFAM" id="SSF46946">
    <property type="entry name" value="S13-like H2TH domain"/>
    <property type="match status" value="1"/>
</dbReference>
<keyword evidence="9 15" id="KW-0238">DNA-binding</keyword>
<reference evidence="19" key="1">
    <citation type="submission" date="2017-09" db="EMBL/GenBank/DDBJ databases">
        <title>Depth-based differentiation of microbial function through sediment-hosted aquifers and enrichment of novel symbionts in the deep terrestrial subsurface.</title>
        <authorList>
            <person name="Probst A.J."/>
            <person name="Ladd B."/>
            <person name="Jarett J.K."/>
            <person name="Geller-Mcgrath D.E."/>
            <person name="Sieber C.M.K."/>
            <person name="Emerson J.B."/>
            <person name="Anantharaman K."/>
            <person name="Thomas B.C."/>
            <person name="Malmstrom R."/>
            <person name="Stieglmeier M."/>
            <person name="Klingl A."/>
            <person name="Woyke T."/>
            <person name="Ryan C.M."/>
            <person name="Banfield J.F."/>
        </authorList>
    </citation>
    <scope>NUCLEOTIDE SEQUENCE [LARGE SCALE GENOMIC DNA]</scope>
</reference>
<evidence type="ECO:0000256" key="12">
    <source>
        <dbReference type="ARBA" id="ARBA00023268"/>
    </source>
</evidence>
<dbReference type="PANTHER" id="PTHR22993:SF9">
    <property type="entry name" value="FORMAMIDOPYRIMIDINE-DNA GLYCOSYLASE"/>
    <property type="match status" value="1"/>
</dbReference>
<dbReference type="CDD" id="cd08966">
    <property type="entry name" value="EcFpg-like_N"/>
    <property type="match status" value="1"/>
</dbReference>
<dbReference type="EMBL" id="PFCQ01000007">
    <property type="protein sequence ID" value="PIR68380.1"/>
    <property type="molecule type" value="Genomic_DNA"/>
</dbReference>
<keyword evidence="12 15" id="KW-0511">Multifunctional enzyme</keyword>
<keyword evidence="6 15" id="KW-0863">Zinc-finger</keyword>
<dbReference type="PROSITE" id="PS51066">
    <property type="entry name" value="ZF_FPG_2"/>
    <property type="match status" value="1"/>
</dbReference>
<evidence type="ECO:0000256" key="13">
    <source>
        <dbReference type="ARBA" id="ARBA00023295"/>
    </source>
</evidence>
<dbReference type="InterPro" id="IPR000214">
    <property type="entry name" value="Znf_DNA_glyclase/AP_lyase"/>
</dbReference>
<keyword evidence="10 15" id="KW-0234">DNA repair</keyword>
<dbReference type="SUPFAM" id="SSF81624">
    <property type="entry name" value="N-terminal domain of MutM-like DNA repair proteins"/>
    <property type="match status" value="1"/>
</dbReference>
<dbReference type="HAMAP" id="MF_00103">
    <property type="entry name" value="Fapy_DNA_glycosyl"/>
    <property type="match status" value="1"/>
</dbReference>
<feature type="active site" description="Proton donor; for delta-elimination activity" evidence="15">
    <location>
        <position position="289"/>
    </location>
</feature>
<evidence type="ECO:0000256" key="9">
    <source>
        <dbReference type="ARBA" id="ARBA00023125"/>
    </source>
</evidence>
<dbReference type="SMART" id="SM00898">
    <property type="entry name" value="Fapy_DNA_glyco"/>
    <property type="match status" value="1"/>
</dbReference>
<comment type="catalytic activity">
    <reaction evidence="14 15">
        <text>2'-deoxyribonucleotide-(2'-deoxyribose 5'-phosphate)-2'-deoxyribonucleotide-DNA = a 3'-end 2'-deoxyribonucleotide-(2,3-dehydro-2,3-deoxyribose 5'-phosphate)-DNA + a 5'-end 5'-phospho-2'-deoxyribonucleoside-DNA + H(+)</text>
        <dbReference type="Rhea" id="RHEA:66592"/>
        <dbReference type="Rhea" id="RHEA-COMP:13180"/>
        <dbReference type="Rhea" id="RHEA-COMP:16897"/>
        <dbReference type="Rhea" id="RHEA-COMP:17067"/>
        <dbReference type="ChEBI" id="CHEBI:15378"/>
        <dbReference type="ChEBI" id="CHEBI:136412"/>
        <dbReference type="ChEBI" id="CHEBI:157695"/>
        <dbReference type="ChEBI" id="CHEBI:167181"/>
        <dbReference type="EC" id="4.2.99.18"/>
    </reaction>
</comment>
<dbReference type="GO" id="GO:0034039">
    <property type="term" value="F:8-oxo-7,8-dihydroguanine DNA N-glycosylase activity"/>
    <property type="evidence" value="ECO:0007669"/>
    <property type="project" value="TreeGrafter"/>
</dbReference>
<dbReference type="NCBIfam" id="NF002211">
    <property type="entry name" value="PRK01103.1"/>
    <property type="match status" value="1"/>
</dbReference>
<evidence type="ECO:0000256" key="7">
    <source>
        <dbReference type="ARBA" id="ARBA00022801"/>
    </source>
</evidence>
<evidence type="ECO:0000256" key="15">
    <source>
        <dbReference type="HAMAP-Rule" id="MF_00103"/>
    </source>
</evidence>
<comment type="similarity">
    <text evidence="2 15">Belongs to the FPG family.</text>
</comment>
<feature type="active site" description="Proton donor" evidence="15">
    <location>
        <position position="3"/>
    </location>
</feature>
<evidence type="ECO:0000313" key="19">
    <source>
        <dbReference type="Proteomes" id="UP000230094"/>
    </source>
</evidence>
<accession>A0A2H0TBH8</accession>
<evidence type="ECO:0000256" key="11">
    <source>
        <dbReference type="ARBA" id="ARBA00023239"/>
    </source>
</evidence>
<dbReference type="InterPro" id="IPR015886">
    <property type="entry name" value="H2TH_FPG"/>
</dbReference>
<dbReference type="EC" id="4.2.99.18" evidence="15"/>
<dbReference type="InterPro" id="IPR012319">
    <property type="entry name" value="FPG_cat"/>
</dbReference>
<dbReference type="EC" id="3.2.2.23" evidence="15"/>
<evidence type="ECO:0000256" key="1">
    <source>
        <dbReference type="ARBA" id="ARBA00001668"/>
    </source>
</evidence>
<dbReference type="Gene3D" id="1.10.8.50">
    <property type="match status" value="1"/>
</dbReference>
<comment type="caution">
    <text evidence="18">The sequence shown here is derived from an EMBL/GenBank/DDBJ whole genome shotgun (WGS) entry which is preliminary data.</text>
</comment>
<protein>
    <recommendedName>
        <fullName evidence="15">Formamidopyrimidine-DNA glycosylase</fullName>
        <shortName evidence="15">Fapy-DNA glycosylase</shortName>
        <ecNumber evidence="15">3.2.2.23</ecNumber>
    </recommendedName>
    <alternativeName>
        <fullName evidence="15">DNA-(apurinic or apyrimidinic site) lyase MutM</fullName>
        <shortName evidence="15">AP lyase MutM</shortName>
        <ecNumber evidence="15">4.2.99.18</ecNumber>
    </alternativeName>
</protein>
<feature type="binding site" evidence="15">
    <location>
        <position position="180"/>
    </location>
    <ligand>
        <name>DNA</name>
        <dbReference type="ChEBI" id="CHEBI:16991"/>
    </ligand>
</feature>
<keyword evidence="7 15" id="KW-0378">Hydrolase</keyword>
<dbReference type="GO" id="GO:0140078">
    <property type="term" value="F:class I DNA-(apurinic or apyrimidinic site) endonuclease activity"/>
    <property type="evidence" value="ECO:0007669"/>
    <property type="project" value="UniProtKB-EC"/>
</dbReference>
<dbReference type="Pfam" id="PF01149">
    <property type="entry name" value="Fapy_DNA_glyco"/>
    <property type="match status" value="1"/>
</dbReference>
<evidence type="ECO:0000256" key="4">
    <source>
        <dbReference type="ARBA" id="ARBA00022723"/>
    </source>
</evidence>
<name>A0A2H0TBH8_9BACT</name>
<dbReference type="InterPro" id="IPR010979">
    <property type="entry name" value="Ribosomal_uS13-like_H2TH"/>
</dbReference>
<dbReference type="InterPro" id="IPR020629">
    <property type="entry name" value="FPG_Glyclase"/>
</dbReference>
<evidence type="ECO:0000259" key="17">
    <source>
        <dbReference type="PROSITE" id="PS51068"/>
    </source>
</evidence>
<dbReference type="Gene3D" id="3.20.190.10">
    <property type="entry name" value="MutM-like, N-terminal"/>
    <property type="match status" value="1"/>
</dbReference>
<dbReference type="PROSITE" id="PS51068">
    <property type="entry name" value="FPG_CAT"/>
    <property type="match status" value="1"/>
</dbReference>
<feature type="active site" description="Schiff-base intermediate with DNA" evidence="15">
    <location>
        <position position="2"/>
    </location>
</feature>
<dbReference type="Pfam" id="PF06831">
    <property type="entry name" value="H2TH"/>
    <property type="match status" value="1"/>
</dbReference>
<keyword evidence="5 15" id="KW-0227">DNA damage</keyword>
<evidence type="ECO:0000256" key="5">
    <source>
        <dbReference type="ARBA" id="ARBA00022763"/>
    </source>
</evidence>
<comment type="cofactor">
    <cofactor evidence="15">
        <name>Zn(2+)</name>
        <dbReference type="ChEBI" id="CHEBI:29105"/>
    </cofactor>
    <text evidence="15">Binds 1 zinc ion per subunit.</text>
</comment>
<feature type="domain" description="Formamidopyrimidine-DNA glycosylase catalytic" evidence="17">
    <location>
        <begin position="2"/>
        <end position="139"/>
    </location>
</feature>
<evidence type="ECO:0000256" key="8">
    <source>
        <dbReference type="ARBA" id="ARBA00022833"/>
    </source>
</evidence>